<keyword evidence="3 7" id="KW-0812">Transmembrane</keyword>
<evidence type="ECO:0000259" key="8">
    <source>
        <dbReference type="SMART" id="SM00037"/>
    </source>
</evidence>
<dbReference type="AlphaFoldDB" id="E4YGI3"/>
<dbReference type="GO" id="GO:0005243">
    <property type="term" value="F:gap junction channel activity"/>
    <property type="evidence" value="ECO:0007669"/>
    <property type="project" value="TreeGrafter"/>
</dbReference>
<dbReference type="SMART" id="SM01089">
    <property type="entry name" value="Connexin_CCC"/>
    <property type="match status" value="1"/>
</dbReference>
<dbReference type="PANTHER" id="PTHR11984">
    <property type="entry name" value="CONNEXIN"/>
    <property type="match status" value="1"/>
</dbReference>
<feature type="domain" description="Connexin cysteine-rich" evidence="9">
    <location>
        <begin position="152"/>
        <end position="221"/>
    </location>
</feature>
<evidence type="ECO:0000256" key="6">
    <source>
        <dbReference type="SAM" id="MobiDB-lite"/>
    </source>
</evidence>
<gene>
    <name evidence="10" type="ORF">GSOID_T00024635001</name>
</gene>
<evidence type="ECO:0000313" key="10">
    <source>
        <dbReference type="EMBL" id="CBY34607.1"/>
    </source>
</evidence>
<proteinExistence type="predicted"/>
<feature type="compositionally biased region" description="Acidic residues" evidence="6">
    <location>
        <begin position="300"/>
        <end position="311"/>
    </location>
</feature>
<feature type="transmembrane region" description="Helical" evidence="7">
    <location>
        <begin position="30"/>
        <end position="51"/>
    </location>
</feature>
<feature type="region of interest" description="Disordered" evidence="6">
    <location>
        <begin position="278"/>
        <end position="321"/>
    </location>
</feature>
<evidence type="ECO:0000259" key="9">
    <source>
        <dbReference type="SMART" id="SM01089"/>
    </source>
</evidence>
<dbReference type="InterPro" id="IPR019570">
    <property type="entry name" value="Connexin_CCC"/>
</dbReference>
<reference evidence="10" key="1">
    <citation type="journal article" date="2010" name="Science">
        <title>Plasticity of animal genome architecture unmasked by rapid evolution of a pelagic tunicate.</title>
        <authorList>
            <person name="Denoeud F."/>
            <person name="Henriet S."/>
            <person name="Mungpakdee S."/>
            <person name="Aury J.M."/>
            <person name="Da Silva C."/>
            <person name="Brinkmann H."/>
            <person name="Mikhaleva J."/>
            <person name="Olsen L.C."/>
            <person name="Jubin C."/>
            <person name="Canestro C."/>
            <person name="Bouquet J.M."/>
            <person name="Danks G."/>
            <person name="Poulain J."/>
            <person name="Campsteijn C."/>
            <person name="Adamski M."/>
            <person name="Cross I."/>
            <person name="Yadetie F."/>
            <person name="Muffato M."/>
            <person name="Louis A."/>
            <person name="Butcher S."/>
            <person name="Tsagkogeorga G."/>
            <person name="Konrad A."/>
            <person name="Singh S."/>
            <person name="Jensen M.F."/>
            <person name="Cong E.H."/>
            <person name="Eikeseth-Otteraa H."/>
            <person name="Noel B."/>
            <person name="Anthouard V."/>
            <person name="Porcel B.M."/>
            <person name="Kachouri-Lafond R."/>
            <person name="Nishino A."/>
            <person name="Ugolini M."/>
            <person name="Chourrout P."/>
            <person name="Nishida H."/>
            <person name="Aasland R."/>
            <person name="Huzurbazar S."/>
            <person name="Westhof E."/>
            <person name="Delsuc F."/>
            <person name="Lehrach H."/>
            <person name="Reinhardt R."/>
            <person name="Weissenbach J."/>
            <person name="Roy S.W."/>
            <person name="Artiguenave F."/>
            <person name="Postlethwait J.H."/>
            <person name="Manak J.R."/>
            <person name="Thompson E.M."/>
            <person name="Jaillon O."/>
            <person name="Du Pasquier L."/>
            <person name="Boudinot P."/>
            <person name="Liberles D.A."/>
            <person name="Volff J.N."/>
            <person name="Philippe H."/>
            <person name="Lenhard B."/>
            <person name="Roest Crollius H."/>
            <person name="Wincker P."/>
            <person name="Chourrout D."/>
        </authorList>
    </citation>
    <scope>NUCLEOTIDE SEQUENCE [LARGE SCALE GENOMIC DNA]</scope>
</reference>
<dbReference type="PANTHER" id="PTHR11984:SF53">
    <property type="entry name" value="GAP JUNCTION PROTEIN"/>
    <property type="match status" value="1"/>
</dbReference>
<organism evidence="10">
    <name type="scientific">Oikopleura dioica</name>
    <name type="common">Tunicate</name>
    <dbReference type="NCBI Taxonomy" id="34765"/>
    <lineage>
        <taxon>Eukaryota</taxon>
        <taxon>Metazoa</taxon>
        <taxon>Chordata</taxon>
        <taxon>Tunicata</taxon>
        <taxon>Appendicularia</taxon>
        <taxon>Copelata</taxon>
        <taxon>Oikopleuridae</taxon>
        <taxon>Oikopleura</taxon>
    </lineage>
</organism>
<feature type="domain" description="Connexin N-terminal" evidence="8">
    <location>
        <begin position="49"/>
        <end position="82"/>
    </location>
</feature>
<evidence type="ECO:0000256" key="4">
    <source>
        <dbReference type="ARBA" id="ARBA00022989"/>
    </source>
</evidence>
<keyword evidence="5 7" id="KW-0472">Membrane</keyword>
<dbReference type="SMART" id="SM00037">
    <property type="entry name" value="CNX"/>
    <property type="match status" value="1"/>
</dbReference>
<dbReference type="InterPro" id="IPR038359">
    <property type="entry name" value="Connexin_N_sf"/>
</dbReference>
<dbReference type="Proteomes" id="UP000011014">
    <property type="component" value="Unassembled WGS sequence"/>
</dbReference>
<dbReference type="EMBL" id="FN654525">
    <property type="protein sequence ID" value="CBY34607.1"/>
    <property type="molecule type" value="Genomic_DNA"/>
</dbReference>
<dbReference type="GO" id="GO:0005922">
    <property type="term" value="C:connexin complex"/>
    <property type="evidence" value="ECO:0007669"/>
    <property type="project" value="InterPro"/>
</dbReference>
<evidence type="ECO:0000256" key="2">
    <source>
        <dbReference type="ARBA" id="ARBA00022475"/>
    </source>
</evidence>
<comment type="subcellular location">
    <subcellularLocation>
        <location evidence="1">Cell membrane</location>
        <topology evidence="1">Multi-pass membrane protein</topology>
    </subcellularLocation>
</comment>
<accession>E4YGI3</accession>
<evidence type="ECO:0000256" key="3">
    <source>
        <dbReference type="ARBA" id="ARBA00022692"/>
    </source>
</evidence>
<sequence>MRQPLNVEKYSVLENLLAQVNRHATILGKYWFVALYTCRIVIVCSIAPAIYSDEQSSFKCNTLQVGCENVCFNQISPISQIRFWAVQEKAVQNALDSRSADGSASELSLKLVDYQNYNLKTKMIREEVQNIASDLPSVLLMYILQLLLRIAMESFFTVAQFKIYGTRIEDFYLCSRSPCRVVTQCFMSRPKEKTIISWIMFGLTVWSRVSIFLSVSELFLLGFKTSKLIWNRKIDLLVNGEPLSNKSSPNRLKRALEGLAEMNTAVNNRFYSDPINQRQHKLKQEEIEGSDFENDKSQENNEDEELEDLEDDYAKGSQTAI</sequence>
<protein>
    <recommendedName>
        <fullName evidence="11">Connexin N-terminal domain-containing protein</fullName>
    </recommendedName>
</protein>
<evidence type="ECO:0008006" key="11">
    <source>
        <dbReference type="Google" id="ProtNLM"/>
    </source>
</evidence>
<name>E4YGI3_OIKDI</name>
<evidence type="ECO:0000256" key="1">
    <source>
        <dbReference type="ARBA" id="ARBA00004651"/>
    </source>
</evidence>
<evidence type="ECO:0000256" key="7">
    <source>
        <dbReference type="SAM" id="Phobius"/>
    </source>
</evidence>
<evidence type="ECO:0000256" key="5">
    <source>
        <dbReference type="ARBA" id="ARBA00023136"/>
    </source>
</evidence>
<dbReference type="PRINTS" id="PR00206">
    <property type="entry name" value="CONNEXIN"/>
</dbReference>
<dbReference type="Pfam" id="PF00029">
    <property type="entry name" value="Connexin"/>
    <property type="match status" value="1"/>
</dbReference>
<keyword evidence="4 7" id="KW-1133">Transmembrane helix</keyword>
<dbReference type="InterPro" id="IPR000500">
    <property type="entry name" value="Connexin"/>
</dbReference>
<dbReference type="GO" id="GO:0007267">
    <property type="term" value="P:cell-cell signaling"/>
    <property type="evidence" value="ECO:0007669"/>
    <property type="project" value="TreeGrafter"/>
</dbReference>
<dbReference type="InterPro" id="IPR013092">
    <property type="entry name" value="Connexin_N"/>
</dbReference>
<dbReference type="Gene3D" id="1.20.1440.80">
    <property type="entry name" value="Gap junction channel protein cysteine-rich domain"/>
    <property type="match status" value="1"/>
</dbReference>
<keyword evidence="2" id="KW-1003">Cell membrane</keyword>